<dbReference type="EMBL" id="JAAVJR010001471">
    <property type="protein sequence ID" value="NJW55723.1"/>
    <property type="molecule type" value="Genomic_DNA"/>
</dbReference>
<proteinExistence type="predicted"/>
<protein>
    <submittedName>
        <fullName evidence="2">YggS family pyridoxal phosphate-dependent enzyme</fullName>
    </submittedName>
</protein>
<evidence type="ECO:0000313" key="3">
    <source>
        <dbReference type="Proteomes" id="UP000703674"/>
    </source>
</evidence>
<dbReference type="SUPFAM" id="SSF51419">
    <property type="entry name" value="PLP-binding barrel"/>
    <property type="match status" value="1"/>
</dbReference>
<dbReference type="PANTHER" id="PTHR10146:SF14">
    <property type="entry name" value="PYRIDOXAL PHOSPHATE HOMEOSTASIS PROTEIN"/>
    <property type="match status" value="1"/>
</dbReference>
<accession>A0ABX1D9B6</accession>
<dbReference type="PANTHER" id="PTHR10146">
    <property type="entry name" value="PROLINE SYNTHETASE CO-TRANSCRIBED BACTERIAL HOMOLOG PROTEIN"/>
    <property type="match status" value="1"/>
</dbReference>
<organism evidence="2 3">
    <name type="scientific">Salinimicrobium oceani</name>
    <dbReference type="NCBI Taxonomy" id="2722702"/>
    <lineage>
        <taxon>Bacteria</taxon>
        <taxon>Pseudomonadati</taxon>
        <taxon>Bacteroidota</taxon>
        <taxon>Flavobacteriia</taxon>
        <taxon>Flavobacteriales</taxon>
        <taxon>Flavobacteriaceae</taxon>
        <taxon>Salinimicrobium</taxon>
    </lineage>
</organism>
<dbReference type="InterPro" id="IPR011078">
    <property type="entry name" value="PyrdxlP_homeostasis"/>
</dbReference>
<dbReference type="Gene3D" id="3.20.20.10">
    <property type="entry name" value="Alanine racemase"/>
    <property type="match status" value="1"/>
</dbReference>
<keyword evidence="3" id="KW-1185">Reference proteome</keyword>
<sequence length="35" mass="3732">TTLSMGMSGDYKIAINCGSTMIRVGSAIFGERNYS</sequence>
<gene>
    <name evidence="2" type="ORF">HC175_22675</name>
</gene>
<evidence type="ECO:0000313" key="2">
    <source>
        <dbReference type="EMBL" id="NJW55723.1"/>
    </source>
</evidence>
<comment type="caution">
    <text evidence="2">The sequence shown here is derived from an EMBL/GenBank/DDBJ whole genome shotgun (WGS) entry which is preliminary data.</text>
</comment>
<reference evidence="2 3" key="1">
    <citation type="submission" date="2020-03" db="EMBL/GenBank/DDBJ databases">
        <title>Salinimicrobium sp. nov, isolated from SCS.</title>
        <authorList>
            <person name="Cao W.R."/>
        </authorList>
    </citation>
    <scope>NUCLEOTIDE SEQUENCE [LARGE SCALE GENOMIC DNA]</scope>
    <source>
        <strain evidence="3">J15B91</strain>
    </source>
</reference>
<feature type="non-terminal residue" evidence="2">
    <location>
        <position position="1"/>
    </location>
</feature>
<dbReference type="Proteomes" id="UP000703674">
    <property type="component" value="Unassembled WGS sequence"/>
</dbReference>
<name>A0ABX1D9B6_9FLAO</name>
<keyword evidence="1" id="KW-0663">Pyridoxal phosphate</keyword>
<evidence type="ECO:0000256" key="1">
    <source>
        <dbReference type="ARBA" id="ARBA00022898"/>
    </source>
</evidence>
<dbReference type="InterPro" id="IPR029066">
    <property type="entry name" value="PLP-binding_barrel"/>
</dbReference>